<name>A0A4R5TX14_9MICC</name>
<keyword evidence="3" id="KW-1185">Reference proteome</keyword>
<evidence type="ECO:0000313" key="3">
    <source>
        <dbReference type="Proteomes" id="UP000295411"/>
    </source>
</evidence>
<dbReference type="InterPro" id="IPR036641">
    <property type="entry name" value="HPT_dom_sf"/>
</dbReference>
<dbReference type="GO" id="GO:0000160">
    <property type="term" value="P:phosphorelay signal transduction system"/>
    <property type="evidence" value="ECO:0007669"/>
    <property type="project" value="InterPro"/>
</dbReference>
<evidence type="ECO:0000313" key="2">
    <source>
        <dbReference type="EMBL" id="TDK25714.1"/>
    </source>
</evidence>
<sequence>MATSPYDSSQDSQGAARPEQTSAGRPDAGDAGAAPLLDLTVLEELGQELEDIATVRAFVSDYVAFWDERIHRLTSSLADEDSKAALEAVVNLRAVSTMVGAPRLSALASRIEGFLRCFQLREAIGALPALERCGRDTVVELRTTYLLTTGCL</sequence>
<dbReference type="RefSeq" id="WP_133403947.1">
    <property type="nucleotide sequence ID" value="NZ_SMTK01000003.1"/>
</dbReference>
<organism evidence="2 3">
    <name type="scientific">Arthrobacter crusticola</name>
    <dbReference type="NCBI Taxonomy" id="2547960"/>
    <lineage>
        <taxon>Bacteria</taxon>
        <taxon>Bacillati</taxon>
        <taxon>Actinomycetota</taxon>
        <taxon>Actinomycetes</taxon>
        <taxon>Micrococcales</taxon>
        <taxon>Micrococcaceae</taxon>
        <taxon>Arthrobacter</taxon>
    </lineage>
</organism>
<dbReference type="AlphaFoldDB" id="A0A4R5TX14"/>
<proteinExistence type="predicted"/>
<feature type="region of interest" description="Disordered" evidence="1">
    <location>
        <begin position="1"/>
        <end position="29"/>
    </location>
</feature>
<dbReference type="OrthoDB" id="4945046at2"/>
<dbReference type="Proteomes" id="UP000295411">
    <property type="component" value="Unassembled WGS sequence"/>
</dbReference>
<reference evidence="2 3" key="1">
    <citation type="submission" date="2019-03" db="EMBL/GenBank/DDBJ databases">
        <title>Arthrobacter sp. nov., an bacterium isolated from biocrust in Mu Us Desert.</title>
        <authorList>
            <person name="Lixiong L."/>
        </authorList>
    </citation>
    <scope>NUCLEOTIDE SEQUENCE [LARGE SCALE GENOMIC DNA]</scope>
    <source>
        <strain evidence="2 3">SLN-3</strain>
    </source>
</reference>
<accession>A0A4R5TX14</accession>
<gene>
    <name evidence="2" type="ORF">E2F48_10770</name>
</gene>
<feature type="compositionally biased region" description="Polar residues" evidence="1">
    <location>
        <begin position="1"/>
        <end position="13"/>
    </location>
</feature>
<dbReference type="Gene3D" id="1.20.120.160">
    <property type="entry name" value="HPT domain"/>
    <property type="match status" value="1"/>
</dbReference>
<comment type="caution">
    <text evidence="2">The sequence shown here is derived from an EMBL/GenBank/DDBJ whole genome shotgun (WGS) entry which is preliminary data.</text>
</comment>
<evidence type="ECO:0000256" key="1">
    <source>
        <dbReference type="SAM" id="MobiDB-lite"/>
    </source>
</evidence>
<protein>
    <submittedName>
        <fullName evidence="2">Hpt domain-containing protein</fullName>
    </submittedName>
</protein>
<dbReference type="EMBL" id="SMTK01000003">
    <property type="protein sequence ID" value="TDK25714.1"/>
    <property type="molecule type" value="Genomic_DNA"/>
</dbReference>
<dbReference type="SUPFAM" id="SSF47226">
    <property type="entry name" value="Histidine-containing phosphotransfer domain, HPT domain"/>
    <property type="match status" value="1"/>
</dbReference>